<name>A0A848F979_9BURK</name>
<keyword evidence="6" id="KW-1185">Reference proteome</keyword>
<evidence type="ECO:0000256" key="1">
    <source>
        <dbReference type="ARBA" id="ARBA00022531"/>
    </source>
</evidence>
<gene>
    <name evidence="5" type="ORF">HHL10_17070</name>
</gene>
<keyword evidence="2" id="KW-0604">Photosystem II</keyword>
<evidence type="ECO:0000313" key="5">
    <source>
        <dbReference type="EMBL" id="NML16697.1"/>
    </source>
</evidence>
<keyword evidence="3" id="KW-0732">Signal</keyword>
<organism evidence="5 6">
    <name type="scientific">Azohydromonas caseinilytica</name>
    <dbReference type="NCBI Taxonomy" id="2728836"/>
    <lineage>
        <taxon>Bacteria</taxon>
        <taxon>Pseudomonadati</taxon>
        <taxon>Pseudomonadota</taxon>
        <taxon>Betaproteobacteria</taxon>
        <taxon>Burkholderiales</taxon>
        <taxon>Sphaerotilaceae</taxon>
        <taxon>Azohydromonas</taxon>
    </lineage>
</organism>
<dbReference type="GO" id="GO:0009523">
    <property type="term" value="C:photosystem II"/>
    <property type="evidence" value="ECO:0007669"/>
    <property type="project" value="UniProtKB-KW"/>
</dbReference>
<dbReference type="SUPFAM" id="SSF110296">
    <property type="entry name" value="Oligoxyloglucan reducing end-specific cellobiohydrolase"/>
    <property type="match status" value="1"/>
</dbReference>
<dbReference type="AlphaFoldDB" id="A0A848F979"/>
<dbReference type="PANTHER" id="PTHR47199:SF2">
    <property type="entry name" value="PHOTOSYSTEM II STABILITY_ASSEMBLY FACTOR HCF136, CHLOROPLASTIC"/>
    <property type="match status" value="1"/>
</dbReference>
<comment type="caution">
    <text evidence="5">The sequence shown here is derived from an EMBL/GenBank/DDBJ whole genome shotgun (WGS) entry which is preliminary data.</text>
</comment>
<reference evidence="5 6" key="1">
    <citation type="submission" date="2020-04" db="EMBL/GenBank/DDBJ databases">
        <title>Azohydromonas sp. isolated from soil.</title>
        <authorList>
            <person name="Dahal R.H."/>
        </authorList>
    </citation>
    <scope>NUCLEOTIDE SEQUENCE [LARGE SCALE GENOMIC DNA]</scope>
    <source>
        <strain evidence="5 6">G-1-1-14</strain>
    </source>
</reference>
<sequence>MRTALGVAMAAVMAMAASHAFSPRPTPPLAATTLPVQRMHFNTLVHSSAGMVAGGELGTLLYSVDEGRSWLPARVSARRQALITQVRFDKDGRHGLAVGHEGWILRSDDGGLSWSELHFDEAQGEPLMSIAQLPSGRILAVGAFGRMLRSDDQGRSWQRVELPGVEDKHLNGIVGNEDGTRWLVVGERGLVLQGDAQGEQWQMLDPFYNGSFYNAVSLPGQEWLVYGMRGHVFRSDSGARQWRRAELPAPASFFGHARSADGRLVLVGQGGLLAVSSDEGQRFALQRIGSSATLTDVVAQGTRLWLAGEAGLHPHDKLGITAERAVNGDLR</sequence>
<accession>A0A848F979</accession>
<dbReference type="Gene3D" id="2.120.10.10">
    <property type="match status" value="1"/>
</dbReference>
<dbReference type="InterPro" id="IPR015943">
    <property type="entry name" value="WD40/YVTN_repeat-like_dom_sf"/>
</dbReference>
<evidence type="ECO:0000259" key="4">
    <source>
        <dbReference type="Pfam" id="PF14870"/>
    </source>
</evidence>
<dbReference type="CDD" id="cd15482">
    <property type="entry name" value="Sialidase_non-viral"/>
    <property type="match status" value="1"/>
</dbReference>
<keyword evidence="5" id="KW-0378">Hydrolase</keyword>
<proteinExistence type="predicted"/>
<dbReference type="Proteomes" id="UP000574067">
    <property type="component" value="Unassembled WGS sequence"/>
</dbReference>
<dbReference type="InterPro" id="IPR028203">
    <property type="entry name" value="PSII_CF48-like_dom"/>
</dbReference>
<dbReference type="Pfam" id="PF14870">
    <property type="entry name" value="PSII_BNR"/>
    <property type="match status" value="1"/>
</dbReference>
<feature type="signal peptide" evidence="3">
    <location>
        <begin position="1"/>
        <end position="20"/>
    </location>
</feature>
<feature type="chain" id="PRO_5032579377" evidence="3">
    <location>
        <begin position="21"/>
        <end position="331"/>
    </location>
</feature>
<evidence type="ECO:0000256" key="2">
    <source>
        <dbReference type="ARBA" id="ARBA00023276"/>
    </source>
</evidence>
<dbReference type="GO" id="GO:0016787">
    <property type="term" value="F:hydrolase activity"/>
    <property type="evidence" value="ECO:0007669"/>
    <property type="project" value="UniProtKB-KW"/>
</dbReference>
<dbReference type="GO" id="GO:0015979">
    <property type="term" value="P:photosynthesis"/>
    <property type="evidence" value="ECO:0007669"/>
    <property type="project" value="UniProtKB-KW"/>
</dbReference>
<dbReference type="EMBL" id="JABBFW010000012">
    <property type="protein sequence ID" value="NML16697.1"/>
    <property type="molecule type" value="Genomic_DNA"/>
</dbReference>
<keyword evidence="1" id="KW-0602">Photosynthesis</keyword>
<dbReference type="Gene3D" id="2.130.10.10">
    <property type="entry name" value="YVTN repeat-like/Quinoprotein amine dehydrogenase"/>
    <property type="match status" value="1"/>
</dbReference>
<protein>
    <submittedName>
        <fullName evidence="5">Glycosyl hydrolase</fullName>
    </submittedName>
</protein>
<evidence type="ECO:0000313" key="6">
    <source>
        <dbReference type="Proteomes" id="UP000574067"/>
    </source>
</evidence>
<dbReference type="PANTHER" id="PTHR47199">
    <property type="entry name" value="PHOTOSYSTEM II STABILITY/ASSEMBLY FACTOR HCF136, CHLOROPLASTIC"/>
    <property type="match status" value="1"/>
</dbReference>
<dbReference type="RefSeq" id="WP_169161603.1">
    <property type="nucleotide sequence ID" value="NZ_JABBFW010000012.1"/>
</dbReference>
<feature type="domain" description="Photosynthesis system II assembly factor Ycf48/Hcf136-like" evidence="4">
    <location>
        <begin position="80"/>
        <end position="162"/>
    </location>
</feature>
<evidence type="ECO:0000256" key="3">
    <source>
        <dbReference type="SAM" id="SignalP"/>
    </source>
</evidence>